<dbReference type="Pfam" id="PF10509">
    <property type="entry name" value="GalKase_gal_bdg"/>
    <property type="match status" value="1"/>
</dbReference>
<dbReference type="PIRSF" id="PIRSF000530">
    <property type="entry name" value="Galactokinase"/>
    <property type="match status" value="1"/>
</dbReference>
<evidence type="ECO:0000256" key="9">
    <source>
        <dbReference type="ARBA" id="ARBA00023277"/>
    </source>
</evidence>
<feature type="domain" description="Galactokinase N-terminal" evidence="13">
    <location>
        <begin position="22"/>
        <end position="70"/>
    </location>
</feature>
<dbReference type="GO" id="GO:0005829">
    <property type="term" value="C:cytosol"/>
    <property type="evidence" value="ECO:0007669"/>
    <property type="project" value="TreeGrafter"/>
</dbReference>
<evidence type="ECO:0000256" key="5">
    <source>
        <dbReference type="ARBA" id="ARBA00022777"/>
    </source>
</evidence>
<evidence type="ECO:0000259" key="13">
    <source>
        <dbReference type="Pfam" id="PF10509"/>
    </source>
</evidence>
<evidence type="ECO:0000256" key="2">
    <source>
        <dbReference type="ARBA" id="ARBA00022679"/>
    </source>
</evidence>
<dbReference type="InterPro" id="IPR006206">
    <property type="entry name" value="Mevalonate/galactokinase"/>
</dbReference>
<proteinExistence type="inferred from homology"/>
<keyword evidence="4" id="KW-0547">Nucleotide-binding</keyword>
<evidence type="ECO:0000256" key="1">
    <source>
        <dbReference type="ARBA" id="ARBA00006566"/>
    </source>
</evidence>
<dbReference type="InterPro" id="IPR006203">
    <property type="entry name" value="GHMP_knse_ATP-bd_CS"/>
</dbReference>
<keyword evidence="3" id="KW-0479">Metal-binding</keyword>
<gene>
    <name evidence="14" type="ORF">BK816_06400</name>
</gene>
<dbReference type="PRINTS" id="PR00473">
    <property type="entry name" value="GALCTOKINASE"/>
</dbReference>
<evidence type="ECO:0000256" key="3">
    <source>
        <dbReference type="ARBA" id="ARBA00022723"/>
    </source>
</evidence>
<organism evidence="14 15">
    <name type="scientific">Boudabousia tangfeifanii</name>
    <dbReference type="NCBI Taxonomy" id="1912795"/>
    <lineage>
        <taxon>Bacteria</taxon>
        <taxon>Bacillati</taxon>
        <taxon>Actinomycetota</taxon>
        <taxon>Actinomycetes</taxon>
        <taxon>Actinomycetales</taxon>
        <taxon>Actinomycetaceae</taxon>
        <taxon>Boudabousia</taxon>
    </lineage>
</organism>
<accession>A0A1D9ML05</accession>
<keyword evidence="9" id="KW-0119">Carbohydrate metabolism</keyword>
<evidence type="ECO:0000256" key="7">
    <source>
        <dbReference type="ARBA" id="ARBA00022842"/>
    </source>
</evidence>
<dbReference type="InterPro" id="IPR006204">
    <property type="entry name" value="GHMP_kinase_N_dom"/>
</dbReference>
<dbReference type="InterPro" id="IPR020568">
    <property type="entry name" value="Ribosomal_Su5_D2-typ_SF"/>
</dbReference>
<dbReference type="Gene3D" id="3.30.70.890">
    <property type="entry name" value="GHMP kinase, C-terminal domain"/>
    <property type="match status" value="1"/>
</dbReference>
<evidence type="ECO:0000256" key="4">
    <source>
        <dbReference type="ARBA" id="ARBA00022741"/>
    </source>
</evidence>
<evidence type="ECO:0000259" key="11">
    <source>
        <dbReference type="Pfam" id="PF00288"/>
    </source>
</evidence>
<dbReference type="GO" id="GO:0006012">
    <property type="term" value="P:galactose metabolic process"/>
    <property type="evidence" value="ECO:0007669"/>
    <property type="project" value="UniProtKB-UniRule"/>
</dbReference>
<dbReference type="GO" id="GO:0046872">
    <property type="term" value="F:metal ion binding"/>
    <property type="evidence" value="ECO:0007669"/>
    <property type="project" value="UniProtKB-KW"/>
</dbReference>
<feature type="domain" description="GHMP kinase N-terminal" evidence="11">
    <location>
        <begin position="110"/>
        <end position="205"/>
    </location>
</feature>
<dbReference type="PANTHER" id="PTHR10457">
    <property type="entry name" value="MEVALONATE KINASE/GALACTOKINASE"/>
    <property type="match status" value="1"/>
</dbReference>
<dbReference type="EMBL" id="CP017812">
    <property type="protein sequence ID" value="AOZ72965.1"/>
    <property type="molecule type" value="Genomic_DNA"/>
</dbReference>
<dbReference type="InterPro" id="IPR013750">
    <property type="entry name" value="GHMP_kinase_C_dom"/>
</dbReference>
<dbReference type="Pfam" id="PF08544">
    <property type="entry name" value="GHMP_kinases_C"/>
    <property type="match status" value="1"/>
</dbReference>
<dbReference type="Pfam" id="PF00288">
    <property type="entry name" value="GHMP_kinases_N"/>
    <property type="match status" value="1"/>
</dbReference>
<dbReference type="KEGG" id="avu:BK816_06400"/>
<dbReference type="PRINTS" id="PR00959">
    <property type="entry name" value="MEVGALKINASE"/>
</dbReference>
<keyword evidence="6" id="KW-0067">ATP-binding</keyword>
<evidence type="ECO:0000313" key="14">
    <source>
        <dbReference type="EMBL" id="AOZ72965.1"/>
    </source>
</evidence>
<reference evidence="14 15" key="1">
    <citation type="submission" date="2016-10" db="EMBL/GenBank/DDBJ databases">
        <title>Actinomyces aegypiusis sp. nov., isolated from the Aegypius monachus in Qinghai Tibet Plateau China.</title>
        <authorList>
            <person name="Wang Y."/>
        </authorList>
    </citation>
    <scope>NUCLEOTIDE SEQUENCE [LARGE SCALE GENOMIC DNA]</scope>
    <source>
        <strain evidence="14 15">VUL4_3</strain>
    </source>
</reference>
<dbReference type="STRING" id="1912795.BK816_06400"/>
<dbReference type="PROSITE" id="PS00627">
    <property type="entry name" value="GHMP_KINASES_ATP"/>
    <property type="match status" value="1"/>
</dbReference>
<dbReference type="Proteomes" id="UP000176288">
    <property type="component" value="Chromosome"/>
</dbReference>
<dbReference type="SUPFAM" id="SSF54211">
    <property type="entry name" value="Ribosomal protein S5 domain 2-like"/>
    <property type="match status" value="1"/>
</dbReference>
<keyword evidence="15" id="KW-1185">Reference proteome</keyword>
<keyword evidence="5 14" id="KW-0418">Kinase</keyword>
<keyword evidence="2" id="KW-0808">Transferase</keyword>
<dbReference type="InterPro" id="IPR014721">
    <property type="entry name" value="Ribsml_uS5_D2-typ_fold_subgr"/>
</dbReference>
<dbReference type="FunFam" id="3.30.70.890:FF:000001">
    <property type="entry name" value="Galactokinase"/>
    <property type="match status" value="1"/>
</dbReference>
<comment type="similarity">
    <text evidence="1">Belongs to the GHMP kinase family. GalK subfamily.</text>
</comment>
<dbReference type="PANTHER" id="PTHR10457:SF7">
    <property type="entry name" value="GALACTOKINASE-RELATED"/>
    <property type="match status" value="1"/>
</dbReference>
<evidence type="ECO:0000256" key="10">
    <source>
        <dbReference type="NCBIfam" id="TIGR00131"/>
    </source>
</evidence>
<dbReference type="GO" id="GO:0004335">
    <property type="term" value="F:galactokinase activity"/>
    <property type="evidence" value="ECO:0007669"/>
    <property type="project" value="UniProtKB-UniRule"/>
</dbReference>
<sequence>MTELEWSHPVSREEGAKRAKEMFIERYGYEPAGVWSAPGRVNLIGEHTDYNGGMCLPIALPHRAYVAASPREDRVMRLTDRFVPEGWDSVDLDTIAPVGQPGEVTGWVAYLAGVAWALEQAGYGPLPGFDLALFSCVPRGGGLSSSAALECATAVAIDELAQLGLAGTENEPNDEGRAKLVDICRQAENEIAGAPTGGLDQSASLRCSEGSALALDCRDNSTELVPFDLAAAGLELLVIDTRAAHSLNDGQYKARRDACESAAAKLGVGQLVEITPDKLDESLAKLDDPEEIKRVRHVVTEIERTNQAITELQGHPLEGATLDRIAELFNASHESLRHDYEVTCPELDVAVEAARQAGAHGARMTGGGFGGSAIALVEAGKAEEVAKVVAQAYEKAGFEPPAFLLALPSAPAGSEN</sequence>
<dbReference type="InterPro" id="IPR019741">
    <property type="entry name" value="Galactokinase_CS"/>
</dbReference>
<name>A0A1D9ML05_9ACTO</name>
<dbReference type="InterPro" id="IPR036554">
    <property type="entry name" value="GHMP_kinase_C_sf"/>
</dbReference>
<dbReference type="InterPro" id="IPR019539">
    <property type="entry name" value="GalKase_N"/>
</dbReference>
<evidence type="ECO:0000256" key="8">
    <source>
        <dbReference type="ARBA" id="ARBA00023144"/>
    </source>
</evidence>
<dbReference type="Gene3D" id="3.30.230.10">
    <property type="match status" value="1"/>
</dbReference>
<keyword evidence="8" id="KW-0299">Galactose metabolism</keyword>
<dbReference type="NCBIfam" id="TIGR00131">
    <property type="entry name" value="gal_kin"/>
    <property type="match status" value="1"/>
</dbReference>
<dbReference type="InterPro" id="IPR000705">
    <property type="entry name" value="Galactokinase"/>
</dbReference>
<evidence type="ECO:0000256" key="6">
    <source>
        <dbReference type="ARBA" id="ARBA00022840"/>
    </source>
</evidence>
<dbReference type="EC" id="2.7.1.6" evidence="10"/>
<keyword evidence="7" id="KW-0460">Magnesium</keyword>
<dbReference type="AlphaFoldDB" id="A0A1D9ML05"/>
<dbReference type="RefSeq" id="WP_071164429.1">
    <property type="nucleotide sequence ID" value="NZ_CP017812.1"/>
</dbReference>
<evidence type="ECO:0000259" key="12">
    <source>
        <dbReference type="Pfam" id="PF08544"/>
    </source>
</evidence>
<feature type="domain" description="GHMP kinase C-terminal" evidence="12">
    <location>
        <begin position="322"/>
        <end position="394"/>
    </location>
</feature>
<dbReference type="GO" id="GO:0005524">
    <property type="term" value="F:ATP binding"/>
    <property type="evidence" value="ECO:0007669"/>
    <property type="project" value="UniProtKB-UniRule"/>
</dbReference>
<dbReference type="PROSITE" id="PS00106">
    <property type="entry name" value="GALACTOKINASE"/>
    <property type="match status" value="1"/>
</dbReference>
<protein>
    <recommendedName>
        <fullName evidence="10">Galactokinase</fullName>
        <ecNumber evidence="10">2.7.1.6</ecNumber>
    </recommendedName>
</protein>
<dbReference type="OrthoDB" id="250531at2"/>
<evidence type="ECO:0000313" key="15">
    <source>
        <dbReference type="Proteomes" id="UP000176288"/>
    </source>
</evidence>
<dbReference type="SUPFAM" id="SSF55060">
    <property type="entry name" value="GHMP Kinase, C-terminal domain"/>
    <property type="match status" value="1"/>
</dbReference>